<comment type="catalytic activity">
    <reaction evidence="7">
        <text>Couples ATP hydrolysis with the unwinding of duplex DNA by translocating in the 3'-5' direction.</text>
        <dbReference type="EC" id="5.6.2.4"/>
    </reaction>
</comment>
<gene>
    <name evidence="14" type="primary">pcrA_1</name>
    <name evidence="14" type="ORF">K227x_19520</name>
</gene>
<feature type="domain" description="UvrD-like helicase C-terminal" evidence="13">
    <location>
        <begin position="299"/>
        <end position="580"/>
    </location>
</feature>
<evidence type="ECO:0000256" key="10">
    <source>
        <dbReference type="PROSITE-ProRule" id="PRU00560"/>
    </source>
</evidence>
<evidence type="ECO:0000256" key="9">
    <source>
        <dbReference type="ARBA" id="ARBA00048988"/>
    </source>
</evidence>
<comment type="similarity">
    <text evidence="1">Belongs to the helicase family. UvrD subfamily.</text>
</comment>
<evidence type="ECO:0000313" key="15">
    <source>
        <dbReference type="Proteomes" id="UP000318538"/>
    </source>
</evidence>
<dbReference type="EC" id="5.6.2.4" evidence="8"/>
<keyword evidence="15" id="KW-1185">Reference proteome</keyword>
<dbReference type="CDD" id="cd18807">
    <property type="entry name" value="SF1_C_UvrD"/>
    <property type="match status" value="1"/>
</dbReference>
<dbReference type="GO" id="GO:0043138">
    <property type="term" value="F:3'-5' DNA helicase activity"/>
    <property type="evidence" value="ECO:0007669"/>
    <property type="project" value="UniProtKB-EC"/>
</dbReference>
<evidence type="ECO:0000256" key="1">
    <source>
        <dbReference type="ARBA" id="ARBA00009922"/>
    </source>
</evidence>
<evidence type="ECO:0000256" key="2">
    <source>
        <dbReference type="ARBA" id="ARBA00022741"/>
    </source>
</evidence>
<evidence type="ECO:0000256" key="3">
    <source>
        <dbReference type="ARBA" id="ARBA00022801"/>
    </source>
</evidence>
<dbReference type="AlphaFoldDB" id="A0A517N994"/>
<organism evidence="14 15">
    <name type="scientific">Rubripirellula lacrimiformis</name>
    <dbReference type="NCBI Taxonomy" id="1930273"/>
    <lineage>
        <taxon>Bacteria</taxon>
        <taxon>Pseudomonadati</taxon>
        <taxon>Planctomycetota</taxon>
        <taxon>Planctomycetia</taxon>
        <taxon>Pirellulales</taxon>
        <taxon>Pirellulaceae</taxon>
        <taxon>Rubripirellula</taxon>
    </lineage>
</organism>
<dbReference type="Gene3D" id="1.10.486.10">
    <property type="entry name" value="PCRA, domain 4"/>
    <property type="match status" value="1"/>
</dbReference>
<feature type="region of interest" description="Disordered" evidence="11">
    <location>
        <begin position="319"/>
        <end position="340"/>
    </location>
</feature>
<keyword evidence="5 10" id="KW-0067">ATP-binding</keyword>
<dbReference type="PANTHER" id="PTHR11070">
    <property type="entry name" value="UVRD / RECB / PCRA DNA HELICASE FAMILY MEMBER"/>
    <property type="match status" value="1"/>
</dbReference>
<dbReference type="GO" id="GO:0000725">
    <property type="term" value="P:recombinational repair"/>
    <property type="evidence" value="ECO:0007669"/>
    <property type="project" value="TreeGrafter"/>
</dbReference>
<dbReference type="Pfam" id="PF13361">
    <property type="entry name" value="UvrD_C"/>
    <property type="match status" value="1"/>
</dbReference>
<dbReference type="InterPro" id="IPR014016">
    <property type="entry name" value="UvrD-like_ATP-bd"/>
</dbReference>
<dbReference type="Gene3D" id="3.40.50.300">
    <property type="entry name" value="P-loop containing nucleotide triphosphate hydrolases"/>
    <property type="match status" value="2"/>
</dbReference>
<comment type="catalytic activity">
    <reaction evidence="9">
        <text>ATP + H2O = ADP + phosphate + H(+)</text>
        <dbReference type="Rhea" id="RHEA:13065"/>
        <dbReference type="ChEBI" id="CHEBI:15377"/>
        <dbReference type="ChEBI" id="CHEBI:15378"/>
        <dbReference type="ChEBI" id="CHEBI:30616"/>
        <dbReference type="ChEBI" id="CHEBI:43474"/>
        <dbReference type="ChEBI" id="CHEBI:456216"/>
        <dbReference type="EC" id="5.6.2.4"/>
    </reaction>
</comment>
<dbReference type="PROSITE" id="PS51198">
    <property type="entry name" value="UVRD_HELICASE_ATP_BIND"/>
    <property type="match status" value="1"/>
</dbReference>
<dbReference type="InterPro" id="IPR014017">
    <property type="entry name" value="DNA_helicase_UvrD-like_C"/>
</dbReference>
<dbReference type="GO" id="GO:0016887">
    <property type="term" value="F:ATP hydrolysis activity"/>
    <property type="evidence" value="ECO:0007669"/>
    <property type="project" value="RHEA"/>
</dbReference>
<dbReference type="RefSeq" id="WP_145169227.1">
    <property type="nucleotide sequence ID" value="NZ_CP036525.1"/>
</dbReference>
<dbReference type="CDD" id="cd17932">
    <property type="entry name" value="DEXQc_UvrD"/>
    <property type="match status" value="1"/>
</dbReference>
<evidence type="ECO:0000256" key="5">
    <source>
        <dbReference type="ARBA" id="ARBA00022840"/>
    </source>
</evidence>
<reference evidence="14 15" key="1">
    <citation type="submission" date="2019-02" db="EMBL/GenBank/DDBJ databases">
        <title>Deep-cultivation of Planctomycetes and their phenomic and genomic characterization uncovers novel biology.</title>
        <authorList>
            <person name="Wiegand S."/>
            <person name="Jogler M."/>
            <person name="Boedeker C."/>
            <person name="Pinto D."/>
            <person name="Vollmers J."/>
            <person name="Rivas-Marin E."/>
            <person name="Kohn T."/>
            <person name="Peeters S.H."/>
            <person name="Heuer A."/>
            <person name="Rast P."/>
            <person name="Oberbeckmann S."/>
            <person name="Bunk B."/>
            <person name="Jeske O."/>
            <person name="Meyerdierks A."/>
            <person name="Storesund J.E."/>
            <person name="Kallscheuer N."/>
            <person name="Luecker S."/>
            <person name="Lage O.M."/>
            <person name="Pohl T."/>
            <person name="Merkel B.J."/>
            <person name="Hornburger P."/>
            <person name="Mueller R.-W."/>
            <person name="Bruemmer F."/>
            <person name="Labrenz M."/>
            <person name="Spormann A.M."/>
            <person name="Op den Camp H."/>
            <person name="Overmann J."/>
            <person name="Amann R."/>
            <person name="Jetten M.S.M."/>
            <person name="Mascher T."/>
            <person name="Medema M.H."/>
            <person name="Devos D.P."/>
            <person name="Kaster A.-K."/>
            <person name="Ovreas L."/>
            <person name="Rohde M."/>
            <person name="Galperin M.Y."/>
            <person name="Jogler C."/>
        </authorList>
    </citation>
    <scope>NUCLEOTIDE SEQUENCE [LARGE SCALE GENOMIC DNA]</scope>
    <source>
        <strain evidence="14 15">K22_7</strain>
    </source>
</reference>
<feature type="binding site" evidence="10">
    <location>
        <begin position="31"/>
        <end position="38"/>
    </location>
    <ligand>
        <name>ATP</name>
        <dbReference type="ChEBI" id="CHEBI:30616"/>
    </ligand>
</feature>
<keyword evidence="3 10" id="KW-0378">Hydrolase</keyword>
<evidence type="ECO:0000259" key="12">
    <source>
        <dbReference type="PROSITE" id="PS51198"/>
    </source>
</evidence>
<dbReference type="InterPro" id="IPR000212">
    <property type="entry name" value="DNA_helicase_UvrD/REP"/>
</dbReference>
<dbReference type="InterPro" id="IPR027417">
    <property type="entry name" value="P-loop_NTPase"/>
</dbReference>
<feature type="domain" description="UvrD-like helicase ATP-binding" evidence="12">
    <location>
        <begin position="10"/>
        <end position="298"/>
    </location>
</feature>
<dbReference type="SUPFAM" id="SSF52540">
    <property type="entry name" value="P-loop containing nucleoside triphosphate hydrolases"/>
    <property type="match status" value="1"/>
</dbReference>
<dbReference type="Gene3D" id="1.10.10.160">
    <property type="match status" value="1"/>
</dbReference>
<keyword evidence="2 10" id="KW-0547">Nucleotide-binding</keyword>
<accession>A0A517N994</accession>
<evidence type="ECO:0000256" key="4">
    <source>
        <dbReference type="ARBA" id="ARBA00022806"/>
    </source>
</evidence>
<protein>
    <recommendedName>
        <fullName evidence="8">DNA 3'-5' helicase</fullName>
        <ecNumber evidence="8">5.6.2.4</ecNumber>
    </recommendedName>
</protein>
<evidence type="ECO:0000256" key="7">
    <source>
        <dbReference type="ARBA" id="ARBA00034617"/>
    </source>
</evidence>
<dbReference type="EMBL" id="CP036525">
    <property type="protein sequence ID" value="QDT03568.1"/>
    <property type="molecule type" value="Genomic_DNA"/>
</dbReference>
<dbReference type="Pfam" id="PF00580">
    <property type="entry name" value="UvrD-helicase"/>
    <property type="match status" value="1"/>
</dbReference>
<dbReference type="GO" id="GO:0005524">
    <property type="term" value="F:ATP binding"/>
    <property type="evidence" value="ECO:0007669"/>
    <property type="project" value="UniProtKB-UniRule"/>
</dbReference>
<name>A0A517N994_9BACT</name>
<evidence type="ECO:0000259" key="13">
    <source>
        <dbReference type="PROSITE" id="PS51217"/>
    </source>
</evidence>
<keyword evidence="6" id="KW-0413">Isomerase</keyword>
<dbReference type="InterPro" id="IPR013986">
    <property type="entry name" value="DExx_box_DNA_helicase_dom_sf"/>
</dbReference>
<evidence type="ECO:0000256" key="8">
    <source>
        <dbReference type="ARBA" id="ARBA00034808"/>
    </source>
</evidence>
<dbReference type="KEGG" id="rlc:K227x_19520"/>
<evidence type="ECO:0000313" key="14">
    <source>
        <dbReference type="EMBL" id="QDT03568.1"/>
    </source>
</evidence>
<dbReference type="GO" id="GO:0005829">
    <property type="term" value="C:cytosol"/>
    <property type="evidence" value="ECO:0007669"/>
    <property type="project" value="TreeGrafter"/>
</dbReference>
<keyword evidence="4 10" id="KW-0347">Helicase</keyword>
<dbReference type="GO" id="GO:0003677">
    <property type="term" value="F:DNA binding"/>
    <property type="evidence" value="ECO:0007669"/>
    <property type="project" value="InterPro"/>
</dbReference>
<feature type="compositionally biased region" description="Basic and acidic residues" evidence="11">
    <location>
        <begin position="330"/>
        <end position="340"/>
    </location>
</feature>
<dbReference type="PANTHER" id="PTHR11070:SF64">
    <property type="entry name" value="ATP-DEPENDENT DNA HELICASE REP"/>
    <property type="match status" value="1"/>
</dbReference>
<dbReference type="PROSITE" id="PS51217">
    <property type="entry name" value="UVRD_HELICASE_CTER"/>
    <property type="match status" value="1"/>
</dbReference>
<evidence type="ECO:0000256" key="11">
    <source>
        <dbReference type="SAM" id="MobiDB-lite"/>
    </source>
</evidence>
<dbReference type="OrthoDB" id="9810135at2"/>
<dbReference type="Proteomes" id="UP000318538">
    <property type="component" value="Chromosome"/>
</dbReference>
<sequence length="675" mass="75417">MNNGPNPLTQGLNEAQAAAVKTLSGPMLVLAGAGTGKTRVVTFRIANLIRHGTAPDRILAVTFTNKAAGEMQERVGELIGTGKKRRRKGEPAAPKPTVSTFHAHCVRILRRHAKALGYPAKFTIYDRGDQETLARGILRELRLPGTALSPGDMLNIIGGWKNQSIKPDQASMVASTDKEHFAASGYRRYQNGLRACGAMDFDDLLLNTETLFDEHPAIRDEEASKFDHVLVDEYQDTNGSQYRITKHLSLKHRNLCVVGDDDQSIYAWRGADVTHILNFSNDWPDAKVVCLENNYRSTAEILILANRLIEFNTTRHDKTLIPSRPAGKRPKIDQHKDETTEAKSVVAKIRHLIDNEHVQPRDIAILFRTNEQPRLFETELRKENVPYVMLGAQSFFDRKEVRDLISYLKWIEQPNDEVALLRVINTPPRGLGNKTVQTLIARAVDRGVPVWDIMKDPASIEDLPAAAQRGIESLTSISDDVRSRAQSESLSAAMDTLLKRTAYADELTRIYDKPEERESRMASIGELTNAVGAYEDGEGEKDLTGFLGEIALSGKEMGNEKDKLAKQNAVWLLTLHAAKGLEFPVVFMVGMEDGLLPHSRSVKSGNDEDIAEERRLCYVGITRAQEDLTMSLALTRRKWGKPRPTTPSRFLYEIVGKAENPNKYRKKKPGRTLGK</sequence>
<evidence type="ECO:0000256" key="6">
    <source>
        <dbReference type="ARBA" id="ARBA00023235"/>
    </source>
</evidence>
<proteinExistence type="inferred from homology"/>